<protein>
    <recommendedName>
        <fullName evidence="4">3'-5' exonuclease domain-containing protein</fullName>
    </recommendedName>
</protein>
<evidence type="ECO:0000313" key="5">
    <source>
        <dbReference type="EMBL" id="KAL0465627.1"/>
    </source>
</evidence>
<evidence type="ECO:0000256" key="3">
    <source>
        <dbReference type="SAM" id="MobiDB-lite"/>
    </source>
</evidence>
<feature type="compositionally biased region" description="Low complexity" evidence="3">
    <location>
        <begin position="486"/>
        <end position="510"/>
    </location>
</feature>
<dbReference type="SUPFAM" id="SSF53098">
    <property type="entry name" value="Ribonuclease H-like"/>
    <property type="match status" value="1"/>
</dbReference>
<feature type="compositionally biased region" description="Acidic residues" evidence="3">
    <location>
        <begin position="684"/>
        <end position="702"/>
    </location>
</feature>
<evidence type="ECO:0000259" key="4">
    <source>
        <dbReference type="SMART" id="SM00474"/>
    </source>
</evidence>
<organism evidence="5 6">
    <name type="scientific">Neurospora intermedia</name>
    <dbReference type="NCBI Taxonomy" id="5142"/>
    <lineage>
        <taxon>Eukaryota</taxon>
        <taxon>Fungi</taxon>
        <taxon>Dikarya</taxon>
        <taxon>Ascomycota</taxon>
        <taxon>Pezizomycotina</taxon>
        <taxon>Sordariomycetes</taxon>
        <taxon>Sordariomycetidae</taxon>
        <taxon>Sordariales</taxon>
        <taxon>Sordariaceae</taxon>
        <taxon>Neurospora</taxon>
    </lineage>
</organism>
<dbReference type="InterPro" id="IPR036397">
    <property type="entry name" value="RNaseH_sf"/>
</dbReference>
<dbReference type="Pfam" id="PF01612">
    <property type="entry name" value="DNA_pol_A_exo1"/>
    <property type="match status" value="1"/>
</dbReference>
<dbReference type="CDD" id="cd06141">
    <property type="entry name" value="WRN_exo"/>
    <property type="match status" value="1"/>
</dbReference>
<dbReference type="InterPro" id="IPR012337">
    <property type="entry name" value="RNaseH-like_sf"/>
</dbReference>
<keyword evidence="2" id="KW-0378">Hydrolase</keyword>
<keyword evidence="1" id="KW-0540">Nuclease</keyword>
<dbReference type="SMART" id="SM00474">
    <property type="entry name" value="35EXOc"/>
    <property type="match status" value="1"/>
</dbReference>
<dbReference type="PANTHER" id="PTHR13620">
    <property type="entry name" value="3-5 EXONUCLEASE"/>
    <property type="match status" value="1"/>
</dbReference>
<dbReference type="InterPro" id="IPR051132">
    <property type="entry name" value="3-5_Exonuclease_domain"/>
</dbReference>
<evidence type="ECO:0000256" key="2">
    <source>
        <dbReference type="ARBA" id="ARBA00022801"/>
    </source>
</evidence>
<evidence type="ECO:0000313" key="6">
    <source>
        <dbReference type="Proteomes" id="UP001451303"/>
    </source>
</evidence>
<reference evidence="5 6" key="1">
    <citation type="submission" date="2023-09" db="EMBL/GenBank/DDBJ databases">
        <title>Multi-omics analysis of a traditional fermented food reveals byproduct-associated fungal strains for waste-to-food upcycling.</title>
        <authorList>
            <consortium name="Lawrence Berkeley National Laboratory"/>
            <person name="Rekdal V.M."/>
            <person name="Villalobos-Escobedo J.M."/>
            <person name="Rodriguez-Valeron N."/>
            <person name="Garcia M.O."/>
            <person name="Vasquez D.P."/>
            <person name="Damayanti I."/>
            <person name="Sorensen P.M."/>
            <person name="Baidoo E.E."/>
            <person name="De Carvalho A.C."/>
            <person name="Riley R."/>
            <person name="Lipzen A."/>
            <person name="He G."/>
            <person name="Yan M."/>
            <person name="Haridas S."/>
            <person name="Daum C."/>
            <person name="Yoshinaga Y."/>
            <person name="Ng V."/>
            <person name="Grigoriev I.V."/>
            <person name="Munk R."/>
            <person name="Nuraida L."/>
            <person name="Wijaya C.H."/>
            <person name="Morales P.-C."/>
            <person name="Keasling J.D."/>
        </authorList>
    </citation>
    <scope>NUCLEOTIDE SEQUENCE [LARGE SCALE GENOMIC DNA]</scope>
    <source>
        <strain evidence="5 6">FGSC 2613</strain>
    </source>
</reference>
<feature type="compositionally biased region" description="Basic and acidic residues" evidence="3">
    <location>
        <begin position="704"/>
        <end position="713"/>
    </location>
</feature>
<dbReference type="Proteomes" id="UP001451303">
    <property type="component" value="Unassembled WGS sequence"/>
</dbReference>
<feature type="region of interest" description="Disordered" evidence="3">
    <location>
        <begin position="485"/>
        <end position="530"/>
    </location>
</feature>
<feature type="compositionally biased region" description="Basic and acidic residues" evidence="3">
    <location>
        <begin position="517"/>
        <end position="530"/>
    </location>
</feature>
<dbReference type="Gene3D" id="3.30.420.10">
    <property type="entry name" value="Ribonuclease H-like superfamily/Ribonuclease H"/>
    <property type="match status" value="1"/>
</dbReference>
<feature type="domain" description="3'-5' exonuclease" evidence="4">
    <location>
        <begin position="217"/>
        <end position="405"/>
    </location>
</feature>
<feature type="region of interest" description="Disordered" evidence="3">
    <location>
        <begin position="684"/>
        <end position="713"/>
    </location>
</feature>
<sequence>MRSPHPIPQAIGAGANAVNSTTSLSLRQCRRRFFASSPSSSIPSTSRYLVHLGAMERKDQTWNSSRGITFAGDSRGIVGYPQLPSLARYHSDSAVSAASNPEPVLPPNHDGVFNSTGVPQGNPDANGTTLDSQGQEFVDAQEGLEKQFQLILEDGNVESKDEDASLKPPFTPLSFTMSEDLFKEAKKAAEGTPKSYWTYNLYRGPDKDGNMSEKVKVHYCRSATTTERVLKQYFMDDKILGLDLEWEISAKESHGPRQNVSVIQIASEKRIGIFHISLYPRKDELASPLLKQIIEDADVVKAGVWIMGDCTRLKTFLGIEAKGIYELSHLYKLVKYSASGEHKLVNRRLVPLATLVKEVLQLPMFKGAVRTSEWSKPLNMDQILYSGSDAYAGVQLFAIMDHQRKQLSPTPPLPYAAELKLPIRLAADVIFEEAGLLDEQFSEVTAAPDATLSANYLSTVGDNINVEIEGDGSTTLSGEDALVSATTKTGKNGTSKKTTEPSTTSTATTSTKRKRTPKEPGESKESKVPKPIDPLISEATLWAQNYLLSHVSRNQTFGSKSPLSVANLRAYYLWSRNPSMNCEALAALLGIKTSTAAQYILLAIQKEKGRLSFEPKRMKEEIFGSGVISEETLKFRWQGVQMLCALYEEAEARGVNGTGVMDGEGVKGKSELEALDEIFVQEQEQEGEVEEVDGEEVDEAQAEVEVKPKEESVEDVMKAALEAGDLDFDEDLTLANSSSQATVDEEEVERLRKMSRSH</sequence>
<name>A0ABR3CZW3_NEUIN</name>
<dbReference type="InterPro" id="IPR002562">
    <property type="entry name" value="3'-5'_exonuclease_dom"/>
</dbReference>
<dbReference type="EMBL" id="JAVLET010000016">
    <property type="protein sequence ID" value="KAL0465627.1"/>
    <property type="molecule type" value="Genomic_DNA"/>
</dbReference>
<feature type="region of interest" description="Disordered" evidence="3">
    <location>
        <begin position="735"/>
        <end position="758"/>
    </location>
</feature>
<dbReference type="PANTHER" id="PTHR13620:SF104">
    <property type="entry name" value="EXONUCLEASE 3'-5' DOMAIN-CONTAINING PROTEIN 2"/>
    <property type="match status" value="1"/>
</dbReference>
<comment type="caution">
    <text evidence="5">The sequence shown here is derived from an EMBL/GenBank/DDBJ whole genome shotgun (WGS) entry which is preliminary data.</text>
</comment>
<accession>A0ABR3CZW3</accession>
<gene>
    <name evidence="5" type="ORF">QR685DRAFT_452973</name>
</gene>
<keyword evidence="6" id="KW-1185">Reference proteome</keyword>
<evidence type="ECO:0000256" key="1">
    <source>
        <dbReference type="ARBA" id="ARBA00022722"/>
    </source>
</evidence>
<proteinExistence type="predicted"/>